<feature type="compositionally biased region" description="Low complexity" evidence="1">
    <location>
        <begin position="41"/>
        <end position="50"/>
    </location>
</feature>
<sequence length="227" mass="22896">MMTCRLLCALLVLALCCCPSVCMTGSGDKGEKAGQGATLQDSGGSSNSDNPGAKVTEDNEQSSDEEPNSSERQLKTAAAPATPTPTGTGEGPSGAPTSQDGRGASGQPEASEGNNPSPGPTGDFDKSVVKNPEHNNEVALAGKEVNEQAPTTTTTTTTTTTMAPTTTTTTTAPEALSDTAMNAEAPTTTTTRAPSRLREIDGSLSSSAWVCAPLLLAVSALAYTAVE</sequence>
<dbReference type="VEuPathDB" id="TriTrypDB:ECC02_004322"/>
<feature type="compositionally biased region" description="Acidic residues" evidence="1">
    <location>
        <begin position="58"/>
        <end position="68"/>
    </location>
</feature>
<dbReference type="VEuPathDB" id="TriTrypDB:TcBrA4_0163710"/>
<organism evidence="3 4">
    <name type="scientific">Trypanosoma cruzi</name>
    <dbReference type="NCBI Taxonomy" id="5693"/>
    <lineage>
        <taxon>Eukaryota</taxon>
        <taxon>Discoba</taxon>
        <taxon>Euglenozoa</taxon>
        <taxon>Kinetoplastea</taxon>
        <taxon>Metakinetoplastina</taxon>
        <taxon>Trypanosomatida</taxon>
        <taxon>Trypanosomatidae</taxon>
        <taxon>Trypanosoma</taxon>
        <taxon>Schizotrypanum</taxon>
    </lineage>
</organism>
<dbReference type="VEuPathDB" id="TriTrypDB:TcYC6_0150730"/>
<gene>
    <name evidence="3" type="ORF">C3747_188g34</name>
</gene>
<dbReference type="VEuPathDB" id="TriTrypDB:TcCL_Unassigned00403"/>
<protein>
    <submittedName>
        <fullName evidence="3">Putative mucin TcMUCII</fullName>
    </submittedName>
</protein>
<feature type="chain" id="PRO_5016134420" evidence="2">
    <location>
        <begin position="23"/>
        <end position="227"/>
    </location>
</feature>
<dbReference type="VEuPathDB" id="TriTrypDB:TcCLB.511173.420"/>
<dbReference type="AlphaFoldDB" id="A0A2V2W6K6"/>
<name>A0A2V2W6K6_TRYCR</name>
<comment type="caution">
    <text evidence="3">The sequence shown here is derived from an EMBL/GenBank/DDBJ whole genome shotgun (WGS) entry which is preliminary data.</text>
</comment>
<evidence type="ECO:0000256" key="1">
    <source>
        <dbReference type="SAM" id="MobiDB-lite"/>
    </source>
</evidence>
<reference evidence="3 4" key="1">
    <citation type="journal article" date="2018" name="Microb. Genom.">
        <title>Expanding an expanded genome: long-read sequencing of Trypanosoma cruzi.</title>
        <authorList>
            <person name="Berna L."/>
            <person name="Rodriguez M."/>
            <person name="Chiribao M.L."/>
            <person name="Parodi-Talice A."/>
            <person name="Pita S."/>
            <person name="Rijo G."/>
            <person name="Alvarez-Valin F."/>
            <person name="Robello C."/>
        </authorList>
    </citation>
    <scope>NUCLEOTIDE SEQUENCE [LARGE SCALE GENOMIC DNA]</scope>
    <source>
        <strain evidence="3 4">TCC</strain>
    </source>
</reference>
<dbReference type="VEuPathDB" id="TriTrypDB:C3747_188g34"/>
<dbReference type="InterPro" id="IPR000458">
    <property type="entry name" value="Tryp_mucin"/>
</dbReference>
<evidence type="ECO:0000313" key="3">
    <source>
        <dbReference type="EMBL" id="PWV02234.1"/>
    </source>
</evidence>
<dbReference type="VEuPathDB" id="TriTrypDB:TCDM_10585"/>
<keyword evidence="2" id="KW-0732">Signal</keyword>
<feature type="compositionally biased region" description="Low complexity" evidence="1">
    <location>
        <begin position="76"/>
        <end position="97"/>
    </location>
</feature>
<evidence type="ECO:0000256" key="2">
    <source>
        <dbReference type="SAM" id="SignalP"/>
    </source>
</evidence>
<dbReference type="EMBL" id="PRFC01000188">
    <property type="protein sequence ID" value="PWV02234.1"/>
    <property type="molecule type" value="Genomic_DNA"/>
</dbReference>
<dbReference type="VEuPathDB" id="TriTrypDB:TcCLB.511255.640"/>
<accession>A0A2V2W6K6</accession>
<feature type="region of interest" description="Disordered" evidence="1">
    <location>
        <begin position="27"/>
        <end position="179"/>
    </location>
</feature>
<feature type="signal peptide" evidence="2">
    <location>
        <begin position="1"/>
        <end position="22"/>
    </location>
</feature>
<dbReference type="VEuPathDB" id="TriTrypDB:TcCLB.505949.160"/>
<feature type="compositionally biased region" description="Low complexity" evidence="1">
    <location>
        <begin position="149"/>
        <end position="173"/>
    </location>
</feature>
<evidence type="ECO:0000313" key="4">
    <source>
        <dbReference type="Proteomes" id="UP000246078"/>
    </source>
</evidence>
<proteinExistence type="predicted"/>
<dbReference type="Proteomes" id="UP000246078">
    <property type="component" value="Unassembled WGS sequence"/>
</dbReference>
<dbReference type="Pfam" id="PF01456">
    <property type="entry name" value="Mucin"/>
    <property type="match status" value="1"/>
</dbReference>
<feature type="compositionally biased region" description="Basic and acidic residues" evidence="1">
    <location>
        <begin position="123"/>
        <end position="136"/>
    </location>
</feature>